<proteinExistence type="predicted"/>
<feature type="region of interest" description="Disordered" evidence="8">
    <location>
        <begin position="1"/>
        <end position="24"/>
    </location>
</feature>
<evidence type="ECO:0000313" key="11">
    <source>
        <dbReference type="Proteomes" id="UP001479290"/>
    </source>
</evidence>
<comment type="subcellular location">
    <subcellularLocation>
        <location evidence="1">Nucleus</location>
    </subcellularLocation>
</comment>
<dbReference type="Gene3D" id="3.30.160.60">
    <property type="entry name" value="Classic Zinc Finger"/>
    <property type="match status" value="2"/>
</dbReference>
<accession>A0AAW1YZ98</accession>
<feature type="region of interest" description="Disordered" evidence="8">
    <location>
        <begin position="350"/>
        <end position="399"/>
    </location>
</feature>
<evidence type="ECO:0000259" key="9">
    <source>
        <dbReference type="PROSITE" id="PS50157"/>
    </source>
</evidence>
<dbReference type="PROSITE" id="PS50157">
    <property type="entry name" value="ZINC_FINGER_C2H2_2"/>
    <property type="match status" value="4"/>
</dbReference>
<dbReference type="GO" id="GO:0005634">
    <property type="term" value="C:nucleus"/>
    <property type="evidence" value="ECO:0007669"/>
    <property type="project" value="UniProtKB-SubCell"/>
</dbReference>
<evidence type="ECO:0000256" key="7">
    <source>
        <dbReference type="PROSITE-ProRule" id="PRU00042"/>
    </source>
</evidence>
<evidence type="ECO:0000256" key="8">
    <source>
        <dbReference type="SAM" id="MobiDB-lite"/>
    </source>
</evidence>
<reference evidence="10 11" key="1">
    <citation type="submission" date="2024-05" db="EMBL/GenBank/DDBJ databases">
        <title>A high-quality chromosomal-level genome assembly of Topmouth culter (Culter alburnus).</title>
        <authorList>
            <person name="Zhao H."/>
        </authorList>
    </citation>
    <scope>NUCLEOTIDE SEQUENCE [LARGE SCALE GENOMIC DNA]</scope>
    <source>
        <strain evidence="10">CATC2023</strain>
        <tissue evidence="10">Muscle</tissue>
    </source>
</reference>
<dbReference type="PANTHER" id="PTHR24376">
    <property type="entry name" value="ZINC FINGER PROTEIN"/>
    <property type="match status" value="1"/>
</dbReference>
<gene>
    <name evidence="10" type="ORF">ABG768_016550</name>
</gene>
<keyword evidence="3" id="KW-0677">Repeat</keyword>
<name>A0AAW1YZ98_CULAL</name>
<keyword evidence="4 7" id="KW-0863">Zinc-finger</keyword>
<feature type="domain" description="C2H2-type" evidence="9">
    <location>
        <begin position="213"/>
        <end position="241"/>
    </location>
</feature>
<evidence type="ECO:0000256" key="5">
    <source>
        <dbReference type="ARBA" id="ARBA00022833"/>
    </source>
</evidence>
<dbReference type="PROSITE" id="PS00028">
    <property type="entry name" value="ZINC_FINGER_C2H2_1"/>
    <property type="match status" value="4"/>
</dbReference>
<feature type="compositionally biased region" description="Basic and acidic residues" evidence="8">
    <location>
        <begin position="1"/>
        <end position="12"/>
    </location>
</feature>
<dbReference type="PANTHER" id="PTHR24376:SF235">
    <property type="entry name" value="C2H2-TYPE DOMAIN-CONTAINING PROTEIN"/>
    <property type="match status" value="1"/>
</dbReference>
<evidence type="ECO:0000256" key="6">
    <source>
        <dbReference type="ARBA" id="ARBA00023242"/>
    </source>
</evidence>
<dbReference type="InterPro" id="IPR013087">
    <property type="entry name" value="Znf_C2H2_type"/>
</dbReference>
<feature type="domain" description="C2H2-type" evidence="9">
    <location>
        <begin position="161"/>
        <end position="194"/>
    </location>
</feature>
<sequence length="492" mass="55402">MSTLRGEKHILSDTKSSSGNMDSRHCNWNGAKSDQISTRPRPMSDTLSKLAQFITCIEYKPKPQTSSSIRKDCVQEFSELNALVHQQEREKVLQKLHCCQRCGQKFALLSSLQLHKCPGVTSMCHTCRGKPAMSYSCPSCGTEPSGPRCPEDPFYPDNSPYACAPCGQAFSHKQELLYHQQAGGCQPAKTLKPPSPSYASLPPSHPSASASLPSCTLCSRTFRSTAGLSCHMRFSHTHTDSSTKEKKAFLFPCRSCDKSFTKTSLLHRHRKEEHRREIKVKKPQRNSVKATRQRRKGETYPCLHCGKEFLHHLTRWAHFKHYTTHHQTHLELSAKSASADADGFHPKAAKTLIPSQENRPKRGRPRTKNLPALTETKQEDEAERDKQDDSDEDEDTEFPCTSCDQVFISKAALRVHEEVHEEVPKEVHQPADTCKSCSVCSGGIPLSEIPEDCEKKVYHCVPCAEAFVALNTFLEHCQKHLVRENEDEFSDD</sequence>
<feature type="domain" description="C2H2-type" evidence="9">
    <location>
        <begin position="251"/>
        <end position="279"/>
    </location>
</feature>
<dbReference type="AlphaFoldDB" id="A0AAW1YZ98"/>
<feature type="domain" description="C2H2-type" evidence="9">
    <location>
        <begin position="398"/>
        <end position="420"/>
    </location>
</feature>
<keyword evidence="2" id="KW-0479">Metal-binding</keyword>
<feature type="compositionally biased region" description="Acidic residues" evidence="8">
    <location>
        <begin position="388"/>
        <end position="397"/>
    </location>
</feature>
<comment type="caution">
    <text evidence="10">The sequence shown here is derived from an EMBL/GenBank/DDBJ whole genome shotgun (WGS) entry which is preliminary data.</text>
</comment>
<organism evidence="10 11">
    <name type="scientific">Culter alburnus</name>
    <name type="common">Topmouth culter</name>
    <dbReference type="NCBI Taxonomy" id="194366"/>
    <lineage>
        <taxon>Eukaryota</taxon>
        <taxon>Metazoa</taxon>
        <taxon>Chordata</taxon>
        <taxon>Craniata</taxon>
        <taxon>Vertebrata</taxon>
        <taxon>Euteleostomi</taxon>
        <taxon>Actinopterygii</taxon>
        <taxon>Neopterygii</taxon>
        <taxon>Teleostei</taxon>
        <taxon>Ostariophysi</taxon>
        <taxon>Cypriniformes</taxon>
        <taxon>Xenocyprididae</taxon>
        <taxon>Xenocypridinae</taxon>
        <taxon>Culter</taxon>
    </lineage>
</organism>
<evidence type="ECO:0000256" key="1">
    <source>
        <dbReference type="ARBA" id="ARBA00004123"/>
    </source>
</evidence>
<evidence type="ECO:0000313" key="10">
    <source>
        <dbReference type="EMBL" id="KAK9954489.1"/>
    </source>
</evidence>
<keyword evidence="11" id="KW-1185">Reference proteome</keyword>
<dbReference type="EMBL" id="JAWDJR010000022">
    <property type="protein sequence ID" value="KAK9954489.1"/>
    <property type="molecule type" value="Genomic_DNA"/>
</dbReference>
<feature type="region of interest" description="Disordered" evidence="8">
    <location>
        <begin position="269"/>
        <end position="295"/>
    </location>
</feature>
<feature type="compositionally biased region" description="Basic residues" evidence="8">
    <location>
        <begin position="269"/>
        <end position="284"/>
    </location>
</feature>
<keyword evidence="5" id="KW-0862">Zinc</keyword>
<dbReference type="InterPro" id="IPR036236">
    <property type="entry name" value="Znf_C2H2_sf"/>
</dbReference>
<evidence type="ECO:0000256" key="2">
    <source>
        <dbReference type="ARBA" id="ARBA00022723"/>
    </source>
</evidence>
<dbReference type="SMART" id="SM00355">
    <property type="entry name" value="ZnF_C2H2"/>
    <property type="match status" value="6"/>
</dbReference>
<keyword evidence="6" id="KW-0539">Nucleus</keyword>
<evidence type="ECO:0000256" key="3">
    <source>
        <dbReference type="ARBA" id="ARBA00022737"/>
    </source>
</evidence>
<protein>
    <recommendedName>
        <fullName evidence="9">C2H2-type domain-containing protein</fullName>
    </recommendedName>
</protein>
<dbReference type="Proteomes" id="UP001479290">
    <property type="component" value="Unassembled WGS sequence"/>
</dbReference>
<evidence type="ECO:0000256" key="4">
    <source>
        <dbReference type="ARBA" id="ARBA00022771"/>
    </source>
</evidence>
<dbReference type="SUPFAM" id="SSF57667">
    <property type="entry name" value="beta-beta-alpha zinc fingers"/>
    <property type="match status" value="2"/>
</dbReference>
<feature type="compositionally biased region" description="Basic and acidic residues" evidence="8">
    <location>
        <begin position="376"/>
        <end position="387"/>
    </location>
</feature>
<dbReference type="GO" id="GO:0008270">
    <property type="term" value="F:zinc ion binding"/>
    <property type="evidence" value="ECO:0007669"/>
    <property type="project" value="UniProtKB-KW"/>
</dbReference>